<dbReference type="Proteomes" id="UP000254088">
    <property type="component" value="Unassembled WGS sequence"/>
</dbReference>
<protein>
    <submittedName>
        <fullName evidence="1">Uncharacterized protein</fullName>
    </submittedName>
</protein>
<sequence>MNRTFAGVEVCQRQFGVDNFNIVSRVNFAGNVNDVVIFKAANNVTDRFGFTDVGQELVTQTFAFRCAFYQTGDIDNSMVVGSVRCGFTISAS</sequence>
<name>A0A377E5Q3_ECOLX</name>
<evidence type="ECO:0000313" key="1">
    <source>
        <dbReference type="EMBL" id="STM58623.1"/>
    </source>
</evidence>
<reference evidence="1 2" key="1">
    <citation type="submission" date="2018-06" db="EMBL/GenBank/DDBJ databases">
        <authorList>
            <consortium name="Pathogen Informatics"/>
            <person name="Doyle S."/>
        </authorList>
    </citation>
    <scope>NUCLEOTIDE SEQUENCE [LARGE SCALE GENOMIC DNA]</scope>
    <source>
        <strain evidence="1 2">NCTC10429</strain>
    </source>
</reference>
<gene>
    <name evidence="1" type="ORF">NCTC10429_05242</name>
</gene>
<dbReference type="AlphaFoldDB" id="A0A377E5Q3"/>
<evidence type="ECO:0000313" key="2">
    <source>
        <dbReference type="Proteomes" id="UP000254088"/>
    </source>
</evidence>
<accession>A0A377E5Q3</accession>
<organism evidence="1 2">
    <name type="scientific">Escherichia coli</name>
    <dbReference type="NCBI Taxonomy" id="562"/>
    <lineage>
        <taxon>Bacteria</taxon>
        <taxon>Pseudomonadati</taxon>
        <taxon>Pseudomonadota</taxon>
        <taxon>Gammaproteobacteria</taxon>
        <taxon>Enterobacterales</taxon>
        <taxon>Enterobacteriaceae</taxon>
        <taxon>Escherichia</taxon>
    </lineage>
</organism>
<dbReference type="EMBL" id="UGEX01000003">
    <property type="protein sequence ID" value="STM58623.1"/>
    <property type="molecule type" value="Genomic_DNA"/>
</dbReference>
<proteinExistence type="predicted"/>